<evidence type="ECO:0000259" key="10">
    <source>
        <dbReference type="PROSITE" id="PS51831"/>
    </source>
</evidence>
<evidence type="ECO:0000259" key="9">
    <source>
        <dbReference type="PROSITE" id="PS51671"/>
    </source>
</evidence>
<dbReference type="CDD" id="cd05401">
    <property type="entry name" value="NT_GlnE_GlnD_like"/>
    <property type="match status" value="1"/>
</dbReference>
<name>A0A0W0W3U6_9GAMM</name>
<comment type="cofactor">
    <cofactor evidence="8">
        <name>Mg(2+)</name>
        <dbReference type="ChEBI" id="CHEBI:18420"/>
    </cofactor>
</comment>
<dbReference type="InterPro" id="IPR005105">
    <property type="entry name" value="GlnD_Uridyltrans_N"/>
</dbReference>
<dbReference type="Pfam" id="PF08335">
    <property type="entry name" value="GlnD_UR_UTase"/>
    <property type="match status" value="1"/>
</dbReference>
<feature type="region of interest" description="Uridylyltransferase" evidence="8">
    <location>
        <begin position="1"/>
        <end position="321"/>
    </location>
</feature>
<comment type="catalytic activity">
    <reaction evidence="8">
        <text>[protein-PII]-L-tyrosine + UTP = [protein-PII]-uridylyl-L-tyrosine + diphosphate</text>
        <dbReference type="Rhea" id="RHEA:13673"/>
        <dbReference type="Rhea" id="RHEA-COMP:12147"/>
        <dbReference type="Rhea" id="RHEA-COMP:12148"/>
        <dbReference type="ChEBI" id="CHEBI:33019"/>
        <dbReference type="ChEBI" id="CHEBI:46398"/>
        <dbReference type="ChEBI" id="CHEBI:46858"/>
        <dbReference type="ChEBI" id="CHEBI:90602"/>
        <dbReference type="EC" id="2.7.7.59"/>
    </reaction>
</comment>
<dbReference type="InterPro" id="IPR002912">
    <property type="entry name" value="ACT_dom"/>
</dbReference>
<dbReference type="CDD" id="cd00077">
    <property type="entry name" value="HDc"/>
    <property type="match status" value="1"/>
</dbReference>
<comment type="caution">
    <text evidence="11">The sequence shown here is derived from an EMBL/GenBank/DDBJ whole genome shotgun (WGS) entry which is preliminary data.</text>
</comment>
<dbReference type="InterPro" id="IPR006674">
    <property type="entry name" value="HD_domain"/>
</dbReference>
<accession>A0A0W0W3U6</accession>
<dbReference type="HAMAP" id="MF_00277">
    <property type="entry name" value="PII_uridylyl_transf"/>
    <property type="match status" value="1"/>
</dbReference>
<feature type="domain" description="ACT" evidence="9">
    <location>
        <begin position="788"/>
        <end position="857"/>
    </location>
</feature>
<dbReference type="SUPFAM" id="SSF81301">
    <property type="entry name" value="Nucleotidyltransferase"/>
    <property type="match status" value="1"/>
</dbReference>
<dbReference type="CDD" id="cd04899">
    <property type="entry name" value="ACT_ACR-UUR-like_2"/>
    <property type="match status" value="1"/>
</dbReference>
<proteinExistence type="inferred from homology"/>
<dbReference type="GO" id="GO:0008081">
    <property type="term" value="F:phosphoric diester hydrolase activity"/>
    <property type="evidence" value="ECO:0007669"/>
    <property type="project" value="UniProtKB-UniRule"/>
</dbReference>
<evidence type="ECO:0000256" key="6">
    <source>
        <dbReference type="ARBA" id="ARBA00023268"/>
    </source>
</evidence>
<organism evidence="11 12">
    <name type="scientific">Legionella israelensis</name>
    <dbReference type="NCBI Taxonomy" id="454"/>
    <lineage>
        <taxon>Bacteria</taxon>
        <taxon>Pseudomonadati</taxon>
        <taxon>Pseudomonadota</taxon>
        <taxon>Gammaproteobacteria</taxon>
        <taxon>Legionellales</taxon>
        <taxon>Legionellaceae</taxon>
        <taxon>Legionella</taxon>
    </lineage>
</organism>
<keyword evidence="2 8" id="KW-0548">Nucleotidyltransferase</keyword>
<comment type="similarity">
    <text evidence="8">Belongs to the GlnD family.</text>
</comment>
<dbReference type="GO" id="GO:0008773">
    <property type="term" value="F:[protein-PII] uridylyltransferase activity"/>
    <property type="evidence" value="ECO:0007669"/>
    <property type="project" value="UniProtKB-UniRule"/>
</dbReference>
<keyword evidence="6 8" id="KW-0511">Multifunctional enzyme</keyword>
<comment type="domain">
    <text evidence="8">Has four distinct domains: an N-terminal nucleotidyltransferase (NT) domain responsible for UTase activity, a central HD domain that encodes UR activity, and two C-terminal ACT domains that seem to have a role in glutamine sensing.</text>
</comment>
<dbReference type="SUPFAM" id="SSF81891">
    <property type="entry name" value="Poly A polymerase C-terminal region-like"/>
    <property type="match status" value="1"/>
</dbReference>
<dbReference type="InterPro" id="IPR010043">
    <property type="entry name" value="UTase/UR"/>
</dbReference>
<dbReference type="SUPFAM" id="SSF55021">
    <property type="entry name" value="ACT-like"/>
    <property type="match status" value="1"/>
</dbReference>
<comment type="caution">
    <text evidence="8">Lacks conserved residue(s) required for the propagation of feature annotation.</text>
</comment>
<feature type="domain" description="ACT" evidence="9">
    <location>
        <begin position="678"/>
        <end position="760"/>
    </location>
</feature>
<keyword evidence="12" id="KW-1185">Reference proteome</keyword>
<dbReference type="PANTHER" id="PTHR47320:SF1">
    <property type="entry name" value="BIFUNCTIONAL URIDYLYLTRANSFERASE_URIDYLYL-REMOVING ENZYME"/>
    <property type="match status" value="1"/>
</dbReference>
<dbReference type="InterPro" id="IPR043519">
    <property type="entry name" value="NT_sf"/>
</dbReference>
<dbReference type="STRING" id="454.Lisr_1089"/>
<keyword evidence="1 8" id="KW-0808">Transferase</keyword>
<dbReference type="Gene3D" id="3.30.460.10">
    <property type="entry name" value="Beta Polymerase, domain 2"/>
    <property type="match status" value="1"/>
</dbReference>
<evidence type="ECO:0000256" key="8">
    <source>
        <dbReference type="HAMAP-Rule" id="MF_00277"/>
    </source>
</evidence>
<evidence type="ECO:0000256" key="1">
    <source>
        <dbReference type="ARBA" id="ARBA00022679"/>
    </source>
</evidence>
<gene>
    <name evidence="8 11" type="primary">glnD</name>
    <name evidence="11" type="ORF">Lisr_1089</name>
</gene>
<comment type="catalytic activity">
    <reaction evidence="8">
        <text>[protein-PII]-uridylyl-L-tyrosine + H2O = [protein-PII]-L-tyrosine + UMP + H(+)</text>
        <dbReference type="Rhea" id="RHEA:48600"/>
        <dbReference type="Rhea" id="RHEA-COMP:12147"/>
        <dbReference type="Rhea" id="RHEA-COMP:12148"/>
        <dbReference type="ChEBI" id="CHEBI:15377"/>
        <dbReference type="ChEBI" id="CHEBI:15378"/>
        <dbReference type="ChEBI" id="CHEBI:46858"/>
        <dbReference type="ChEBI" id="CHEBI:57865"/>
        <dbReference type="ChEBI" id="CHEBI:90602"/>
    </reaction>
</comment>
<comment type="function">
    <text evidence="8">Modifies, by uridylylation and deuridylylation, the PII regulatory proteins (GlnB and homologs), in response to the nitrogen status of the cell that GlnD senses through the glutamine level. Under low glutamine levels, catalyzes the conversion of the PII proteins and UTP to PII-UMP and PPi, while under higher glutamine levels, GlnD hydrolyzes PII-UMP to PII and UMP (deuridylylation). Thus, controls uridylylation state and activity of the PII proteins, and plays an important role in the regulation of nitrogen metabolism.</text>
</comment>
<dbReference type="SMART" id="SM00471">
    <property type="entry name" value="HDc"/>
    <property type="match status" value="1"/>
</dbReference>
<reference evidence="11 12" key="1">
    <citation type="submission" date="2015-11" db="EMBL/GenBank/DDBJ databases">
        <title>Genomic analysis of 38 Legionella species identifies large and diverse effector repertoires.</title>
        <authorList>
            <person name="Burstein D."/>
            <person name="Amaro F."/>
            <person name="Zusman T."/>
            <person name="Lifshitz Z."/>
            <person name="Cohen O."/>
            <person name="Gilbert J.A."/>
            <person name="Pupko T."/>
            <person name="Shuman H.A."/>
            <person name="Segal G."/>
        </authorList>
    </citation>
    <scope>NUCLEOTIDE SEQUENCE [LARGE SCALE GENOMIC DNA]</scope>
    <source>
        <strain evidence="11 12">Bercovier 4</strain>
    </source>
</reference>
<keyword evidence="5 8" id="KW-0460">Magnesium</keyword>
<dbReference type="Gene3D" id="1.10.3090.10">
    <property type="entry name" value="cca-adding enzyme, domain 2"/>
    <property type="match status" value="1"/>
</dbReference>
<keyword evidence="3" id="KW-0677">Repeat</keyword>
<dbReference type="GO" id="GO:0008893">
    <property type="term" value="F:guanosine-3',5'-bis(diphosphate) 3'-diphosphatase activity"/>
    <property type="evidence" value="ECO:0007669"/>
    <property type="project" value="UniProtKB-EC"/>
</dbReference>
<dbReference type="CDD" id="cd04900">
    <property type="entry name" value="ACT_UUR-like_1"/>
    <property type="match status" value="1"/>
</dbReference>
<dbReference type="EMBL" id="LNYH01000052">
    <property type="protein sequence ID" value="KTD26878.1"/>
    <property type="molecule type" value="Genomic_DNA"/>
</dbReference>
<feature type="domain" description="HD" evidence="10">
    <location>
        <begin position="439"/>
        <end position="561"/>
    </location>
</feature>
<dbReference type="PROSITE" id="PS51671">
    <property type="entry name" value="ACT"/>
    <property type="match status" value="2"/>
</dbReference>
<evidence type="ECO:0000256" key="3">
    <source>
        <dbReference type="ARBA" id="ARBA00022737"/>
    </source>
</evidence>
<dbReference type="AlphaFoldDB" id="A0A0W0W3U6"/>
<evidence type="ECO:0000256" key="2">
    <source>
        <dbReference type="ARBA" id="ARBA00022695"/>
    </source>
</evidence>
<dbReference type="InterPro" id="IPR045865">
    <property type="entry name" value="ACT-like_dom_sf"/>
</dbReference>
<sequence>MKNDNRQLKKNLRQFKNELCNELREHGSIQVITRKLVHFIDELLIALFQKNNLHVDNAFCLIALGSYGRRELQLYSDIDLLLLHTNDINESSLDHAQSFIQDCWDIGLETSHQFTTVKHCADLASNDLSVISSIMDMHLLCGRANLMEELIYQTHPLHMWPSKEYFFAKQEEQNKRYKKYDETAYNLEPNVKNGPGGIRDLQILLSISKRHFNIKKLADGIYSGFILDKEYEELVSCQHFLWRVRFALHMLAGKKEDRLLFDHQIRLAEFFGYKDKPHSLAIEQFMKTYFKIIKRSRELNEMLLQWFAEVIIEHPKQRLISLDNEFQLSNHYIEAKNARVFRQRPHAILSLFLWIAKKPEIKGVRASSIRLIRQSLYLINTPFRNAKISTELFMNILKAEEPYEALQRMNRYGVLARYLDCFATVTGQMQYDLFHVYTVDQHTMFVIRNISRFKQEAFFSSYPLCSNLFPTLKKPEILYLAALFHDIAKGRNGDHSVLGAIEAEHFAQHHRLDRDNTHLLTWLVQNHLLMSITAQRKDIYDPKTITEFCKLMPHRDYLDYLYLLTVADICATNPKLWNAWKDSLLKELYHAANDLMKKEKTSFDESSLITVRQQIAMDLLSQEDIDQQKVQKLWSTFKGKYFLHESPDVIVRHTKAILNCKTFPLILIMPHHTQGGTEIFIYMPHKDERFIITTTVLSNFNMTIQEASIITCDNAYDLDTYIILDDQDRAFLDKQKTESIKKALFDSLVSTSDQLPVISRKRISRAHAHFKFKPEISFDEDHLNQQTSLFLVTNDRPGLLARISRVFFNLKIHLHNAKIATAGERVEDTFYITNQHGHMLNQNEKEALKQELSILAH</sequence>
<evidence type="ECO:0000313" key="11">
    <source>
        <dbReference type="EMBL" id="KTD26878.1"/>
    </source>
</evidence>
<dbReference type="SUPFAM" id="SSF81593">
    <property type="entry name" value="Nucleotidyltransferase substrate binding subunit/domain"/>
    <property type="match status" value="1"/>
</dbReference>
<dbReference type="Pfam" id="PF01966">
    <property type="entry name" value="HD"/>
    <property type="match status" value="1"/>
</dbReference>
<dbReference type="NCBIfam" id="TIGR01693">
    <property type="entry name" value="UTase_glnD"/>
    <property type="match status" value="1"/>
</dbReference>
<dbReference type="Pfam" id="PF03445">
    <property type="entry name" value="DUF294"/>
    <property type="match status" value="1"/>
</dbReference>
<dbReference type="Proteomes" id="UP000054761">
    <property type="component" value="Unassembled WGS sequence"/>
</dbReference>
<dbReference type="InterPro" id="IPR013546">
    <property type="entry name" value="PII_UdlTrfase/GS_AdlTrfase"/>
</dbReference>
<evidence type="ECO:0000256" key="7">
    <source>
        <dbReference type="ARBA" id="ARBA00047968"/>
    </source>
</evidence>
<dbReference type="EC" id="2.7.7.59" evidence="8"/>
<evidence type="ECO:0000256" key="4">
    <source>
        <dbReference type="ARBA" id="ARBA00022801"/>
    </source>
</evidence>
<dbReference type="OrthoDB" id="9758038at2"/>
<dbReference type="InterPro" id="IPR003607">
    <property type="entry name" value="HD/PDEase_dom"/>
</dbReference>
<dbReference type="PATRIC" id="fig|454.4.peg.1168"/>
<dbReference type="PROSITE" id="PS51831">
    <property type="entry name" value="HD"/>
    <property type="match status" value="1"/>
</dbReference>
<protein>
    <recommendedName>
        <fullName evidence="8">Bifunctional uridylyltransferase/uridylyl-removing enzyme</fullName>
        <shortName evidence="8">UTase/UR</shortName>
    </recommendedName>
    <alternativeName>
        <fullName evidence="8">Bifunctional [protein-PII] modification enzyme</fullName>
    </alternativeName>
    <alternativeName>
        <fullName evidence="8">Bifunctional nitrogen sensor protein</fullName>
    </alternativeName>
    <domain>
        <recommendedName>
            <fullName evidence="8">[Protein-PII] uridylyltransferase</fullName>
            <shortName evidence="8">PII uridylyltransferase</shortName>
            <shortName evidence="8">UTase</shortName>
            <ecNumber evidence="8">2.7.7.59</ecNumber>
        </recommendedName>
    </domain>
    <domain>
        <recommendedName>
            <fullName evidence="8">[Protein-PII]-UMP uridylyl-removing enzyme</fullName>
            <shortName evidence="8">UR</shortName>
            <ecNumber evidence="8">3.1.4.-</ecNumber>
        </recommendedName>
    </domain>
</protein>
<dbReference type="PIRSF" id="PIRSF006288">
    <property type="entry name" value="PII_uridyltransf"/>
    <property type="match status" value="1"/>
</dbReference>
<comment type="catalytic activity">
    <reaction evidence="7">
        <text>guanosine 3',5'-bis(diphosphate) + H2O = GDP + diphosphate + H(+)</text>
        <dbReference type="Rhea" id="RHEA:14253"/>
        <dbReference type="ChEBI" id="CHEBI:15377"/>
        <dbReference type="ChEBI" id="CHEBI:15378"/>
        <dbReference type="ChEBI" id="CHEBI:33019"/>
        <dbReference type="ChEBI" id="CHEBI:58189"/>
        <dbReference type="ChEBI" id="CHEBI:77828"/>
        <dbReference type="EC" id="3.1.7.2"/>
    </reaction>
</comment>
<evidence type="ECO:0000256" key="5">
    <source>
        <dbReference type="ARBA" id="ARBA00022842"/>
    </source>
</evidence>
<comment type="activity regulation">
    <text evidence="8">Uridylyltransferase (UTase) activity is inhibited by glutamine, while glutamine activates uridylyl-removing (UR) activity.</text>
</comment>
<keyword evidence="4 8" id="KW-0378">Hydrolase</keyword>
<dbReference type="GO" id="GO:0006808">
    <property type="term" value="P:regulation of nitrogen utilization"/>
    <property type="evidence" value="ECO:0007669"/>
    <property type="project" value="UniProtKB-UniRule"/>
</dbReference>
<dbReference type="RefSeq" id="WP_058501446.1">
    <property type="nucleotide sequence ID" value="NZ_CAAAJA010000001.1"/>
</dbReference>
<dbReference type="PANTHER" id="PTHR47320">
    <property type="entry name" value="BIFUNCTIONAL URIDYLYLTRANSFERASE/URIDYLYL-REMOVING ENZYME"/>
    <property type="match status" value="1"/>
</dbReference>
<dbReference type="EC" id="3.1.4.-" evidence="8"/>
<evidence type="ECO:0000313" key="12">
    <source>
        <dbReference type="Proteomes" id="UP000054761"/>
    </source>
</evidence>